<gene>
    <name evidence="2" type="ORF">SAMN05216179_1847</name>
</gene>
<evidence type="ECO:0000313" key="3">
    <source>
        <dbReference type="Proteomes" id="UP000184184"/>
    </source>
</evidence>
<dbReference type="EMBL" id="FRCZ01000003">
    <property type="protein sequence ID" value="SHN09365.1"/>
    <property type="molecule type" value="Genomic_DNA"/>
</dbReference>
<dbReference type="Pfam" id="PF12670">
    <property type="entry name" value="DUF3792"/>
    <property type="match status" value="1"/>
</dbReference>
<evidence type="ECO:0000313" key="2">
    <source>
        <dbReference type="EMBL" id="SHN09365.1"/>
    </source>
</evidence>
<accession>A0A1M7NYY6</accession>
<protein>
    <submittedName>
        <fullName evidence="2">Putative membrane protein, TIGR04086 family</fullName>
    </submittedName>
</protein>
<feature type="transmembrane region" description="Helical" evidence="1">
    <location>
        <begin position="41"/>
        <end position="60"/>
    </location>
</feature>
<dbReference type="InterPro" id="IPR023804">
    <property type="entry name" value="DUF3792_TM"/>
</dbReference>
<organism evidence="2 3">
    <name type="scientific">Gracilibacillus kekensis</name>
    <dbReference type="NCBI Taxonomy" id="1027249"/>
    <lineage>
        <taxon>Bacteria</taxon>
        <taxon>Bacillati</taxon>
        <taxon>Bacillota</taxon>
        <taxon>Bacilli</taxon>
        <taxon>Bacillales</taxon>
        <taxon>Bacillaceae</taxon>
        <taxon>Gracilibacillus</taxon>
    </lineage>
</organism>
<keyword evidence="3" id="KW-1185">Reference proteome</keyword>
<feature type="transmembrane region" description="Helical" evidence="1">
    <location>
        <begin position="67"/>
        <end position="87"/>
    </location>
</feature>
<sequence length="126" mass="13476">MKTLVSVLYGWVGVVVVMLLASVVLTLLLRFTSLGESTLKMATLFISFIALFTGGLIAGLKAKHKGILVGSITSLLFTFIVFCYRFLGLHLGFSVVELVNHIAYLLLAIIGAIIGVNLSSGEESVD</sequence>
<evidence type="ECO:0000256" key="1">
    <source>
        <dbReference type="SAM" id="Phobius"/>
    </source>
</evidence>
<keyword evidence="1" id="KW-0812">Transmembrane</keyword>
<dbReference type="NCBIfam" id="TIGR04086">
    <property type="entry name" value="TIGR04086_membr"/>
    <property type="match status" value="1"/>
</dbReference>
<dbReference type="AlphaFoldDB" id="A0A1M7NYY6"/>
<keyword evidence="1" id="KW-1133">Transmembrane helix</keyword>
<dbReference type="OrthoDB" id="2988991at2"/>
<dbReference type="RefSeq" id="WP_073201560.1">
    <property type="nucleotide sequence ID" value="NZ_FRCZ01000003.1"/>
</dbReference>
<feature type="transmembrane region" description="Helical" evidence="1">
    <location>
        <begin position="99"/>
        <end position="118"/>
    </location>
</feature>
<dbReference type="STRING" id="1027249.SAMN05216179_1847"/>
<reference evidence="2 3" key="1">
    <citation type="submission" date="2016-11" db="EMBL/GenBank/DDBJ databases">
        <authorList>
            <person name="Jaros S."/>
            <person name="Januszkiewicz K."/>
            <person name="Wedrychowicz H."/>
        </authorList>
    </citation>
    <scope>NUCLEOTIDE SEQUENCE [LARGE SCALE GENOMIC DNA]</scope>
    <source>
        <strain evidence="2 3">CGMCC 1.10681</strain>
    </source>
</reference>
<proteinExistence type="predicted"/>
<dbReference type="Proteomes" id="UP000184184">
    <property type="component" value="Unassembled WGS sequence"/>
</dbReference>
<name>A0A1M7NYY6_9BACI</name>
<keyword evidence="1" id="KW-0472">Membrane</keyword>
<feature type="transmembrane region" description="Helical" evidence="1">
    <location>
        <begin position="7"/>
        <end position="29"/>
    </location>
</feature>